<dbReference type="Proteomes" id="UP000291343">
    <property type="component" value="Unassembled WGS sequence"/>
</dbReference>
<dbReference type="STRING" id="195883.A0A482WSI4"/>
<gene>
    <name evidence="1" type="ORF">LSTR_LSTR017316</name>
</gene>
<evidence type="ECO:0000313" key="2">
    <source>
        <dbReference type="Proteomes" id="UP000291343"/>
    </source>
</evidence>
<accession>A0A482WSI4</accession>
<proteinExistence type="predicted"/>
<keyword evidence="2" id="KW-1185">Reference proteome</keyword>
<organism evidence="1 2">
    <name type="scientific">Laodelphax striatellus</name>
    <name type="common">Small brown planthopper</name>
    <name type="synonym">Delphax striatella</name>
    <dbReference type="NCBI Taxonomy" id="195883"/>
    <lineage>
        <taxon>Eukaryota</taxon>
        <taxon>Metazoa</taxon>
        <taxon>Ecdysozoa</taxon>
        <taxon>Arthropoda</taxon>
        <taxon>Hexapoda</taxon>
        <taxon>Insecta</taxon>
        <taxon>Pterygota</taxon>
        <taxon>Neoptera</taxon>
        <taxon>Paraneoptera</taxon>
        <taxon>Hemiptera</taxon>
        <taxon>Auchenorrhyncha</taxon>
        <taxon>Fulgoroidea</taxon>
        <taxon>Delphacidae</taxon>
        <taxon>Criomorphinae</taxon>
        <taxon>Laodelphax</taxon>
    </lineage>
</organism>
<sequence length="101" mass="11497">MNEYEDLFSPGIGKLKDTVESIHLKPDAVPQYFKARKVPPALQPACERELDRLQSLQINSKVSCSEWSTPTVPIVKSQIMVLFTHFTKISHALPHVFNQLH</sequence>
<comment type="caution">
    <text evidence="1">The sequence shown here is derived from an EMBL/GenBank/DDBJ whole genome shotgun (WGS) entry which is preliminary data.</text>
</comment>
<dbReference type="PANTHER" id="PTHR37984">
    <property type="entry name" value="PROTEIN CBG26694"/>
    <property type="match status" value="1"/>
</dbReference>
<name>A0A482WSI4_LAOST</name>
<dbReference type="Gene3D" id="3.10.10.10">
    <property type="entry name" value="HIV Type 1 Reverse Transcriptase, subunit A, domain 1"/>
    <property type="match status" value="1"/>
</dbReference>
<dbReference type="SUPFAM" id="SSF56672">
    <property type="entry name" value="DNA/RNA polymerases"/>
    <property type="match status" value="1"/>
</dbReference>
<dbReference type="GO" id="GO:0071897">
    <property type="term" value="P:DNA biosynthetic process"/>
    <property type="evidence" value="ECO:0007669"/>
    <property type="project" value="UniProtKB-ARBA"/>
</dbReference>
<dbReference type="AlphaFoldDB" id="A0A482WSI4"/>
<protein>
    <submittedName>
        <fullName evidence="1">Uncharacterized protein</fullName>
    </submittedName>
</protein>
<dbReference type="EMBL" id="QKKF02026957">
    <property type="protein sequence ID" value="RZF36131.1"/>
    <property type="molecule type" value="Genomic_DNA"/>
</dbReference>
<dbReference type="InParanoid" id="A0A482WSI4"/>
<dbReference type="InterPro" id="IPR043502">
    <property type="entry name" value="DNA/RNA_pol_sf"/>
</dbReference>
<dbReference type="InterPro" id="IPR050951">
    <property type="entry name" value="Retrovirus_Pol_polyprotein"/>
</dbReference>
<dbReference type="OrthoDB" id="6627998at2759"/>
<reference evidence="1 2" key="1">
    <citation type="journal article" date="2017" name="Gigascience">
        <title>Genome sequence of the small brown planthopper, Laodelphax striatellus.</title>
        <authorList>
            <person name="Zhu J."/>
            <person name="Jiang F."/>
            <person name="Wang X."/>
            <person name="Yang P."/>
            <person name="Bao Y."/>
            <person name="Zhao W."/>
            <person name="Wang W."/>
            <person name="Lu H."/>
            <person name="Wang Q."/>
            <person name="Cui N."/>
            <person name="Li J."/>
            <person name="Chen X."/>
            <person name="Luo L."/>
            <person name="Yu J."/>
            <person name="Kang L."/>
            <person name="Cui F."/>
        </authorList>
    </citation>
    <scope>NUCLEOTIDE SEQUENCE [LARGE SCALE GENOMIC DNA]</scope>
    <source>
        <strain evidence="1">Lst14</strain>
    </source>
</reference>
<evidence type="ECO:0000313" key="1">
    <source>
        <dbReference type="EMBL" id="RZF36131.1"/>
    </source>
</evidence>
<dbReference type="PANTHER" id="PTHR37984:SF13">
    <property type="entry name" value="RIBONUCLEASE H"/>
    <property type="match status" value="1"/>
</dbReference>